<dbReference type="Pfam" id="PF18962">
    <property type="entry name" value="Por_Secre_tail"/>
    <property type="match status" value="1"/>
</dbReference>
<dbReference type="Pfam" id="PF04371">
    <property type="entry name" value="PAD_porph"/>
    <property type="match status" value="1"/>
</dbReference>
<feature type="signal peptide" evidence="3">
    <location>
        <begin position="1"/>
        <end position="17"/>
    </location>
</feature>
<feature type="chain" id="PRO_5037249684" evidence="3">
    <location>
        <begin position="18"/>
        <end position="586"/>
    </location>
</feature>
<evidence type="ECO:0000313" key="5">
    <source>
        <dbReference type="EMBL" id="CAG5077357.1"/>
    </source>
</evidence>
<dbReference type="GO" id="GO:0047632">
    <property type="term" value="F:agmatine deiminase activity"/>
    <property type="evidence" value="ECO:0007669"/>
    <property type="project" value="TreeGrafter"/>
</dbReference>
<dbReference type="KEGG" id="ptan:CRYO30217_00360"/>
<protein>
    <submittedName>
        <fullName evidence="5">Peptidylarginine deiminase</fullName>
        <ecNumber evidence="5">3.5.3.-</ecNumber>
    </submittedName>
</protein>
<dbReference type="EC" id="3.5.3.-" evidence="5"/>
<dbReference type="PANTHER" id="PTHR31377:SF0">
    <property type="entry name" value="AGMATINE DEIMINASE-RELATED"/>
    <property type="match status" value="1"/>
</dbReference>
<evidence type="ECO:0000313" key="6">
    <source>
        <dbReference type="Proteomes" id="UP000683507"/>
    </source>
</evidence>
<dbReference type="EMBL" id="OU015584">
    <property type="protein sequence ID" value="CAG5077357.1"/>
    <property type="molecule type" value="Genomic_DNA"/>
</dbReference>
<name>A0A916JKQ5_9FLAO</name>
<organism evidence="5 6">
    <name type="scientific">Parvicella tangerina</name>
    <dbReference type="NCBI Taxonomy" id="2829795"/>
    <lineage>
        <taxon>Bacteria</taxon>
        <taxon>Pseudomonadati</taxon>
        <taxon>Bacteroidota</taxon>
        <taxon>Flavobacteriia</taxon>
        <taxon>Flavobacteriales</taxon>
        <taxon>Parvicellaceae</taxon>
        <taxon>Parvicella</taxon>
    </lineage>
</organism>
<keyword evidence="2 5" id="KW-0378">Hydrolase</keyword>
<dbReference type="RefSeq" id="WP_258540597.1">
    <property type="nucleotide sequence ID" value="NZ_OU015584.1"/>
</dbReference>
<feature type="domain" description="Secretion system C-terminal sorting" evidence="4">
    <location>
        <begin position="508"/>
        <end position="585"/>
    </location>
</feature>
<sequence>MKKLTVLSLLLTTFSFAQQNLPVGFASSELSAPQWMYNQGGSSRGLTSPPTLPIRTAGEWEEVQTLLITWTSYPSIHAQIVDAAQEECEVLISCSDSNAVKSYLTNSGVPLTNIDYLEVDYNTIWQRDYSAHTAYLNDVDSLVLVEWIYNRPRPDDDAMPTEQANHKGITLYSTTQAPNDLVNTGGNWMVDGFGTAFASSLILEENEAGNPYGVTTKTEAEIDTIVKKFHGIERYIKMDALPYDGINHIDMHMKLLDEERLLIGEFPDGISDGPQIEANIQYVLSNFNSVYGTPYEVTRIPMPPSTGGDYPGWPYGNGSYRTYTNCVFINGTVIVPTYREEYDTTALRILEESLPGYNIVPIDCDNSGANIISQSGAIHCITNTIGVAEPLLIRHQNLPDTYVTNSPYQVDALIKHKSGISSATLYYSTDLSGVFFSVPMTATGNDMWTADLPQQPAGTTVYYYIEGNANSGKTQVRPIVAPDGYFHFKVLDNGSVGVNENAFELQDVFPNPASAITCIPVFSNGEVSATIKMYDLTGNLVETIFSGSLPMGESKYFIHANEYAAGAYMIEVESKGNKQVQRLMIR</sequence>
<proteinExistence type="predicted"/>
<dbReference type="GO" id="GO:0004668">
    <property type="term" value="F:protein-arginine deiminase activity"/>
    <property type="evidence" value="ECO:0007669"/>
    <property type="project" value="InterPro"/>
</dbReference>
<keyword evidence="6" id="KW-1185">Reference proteome</keyword>
<dbReference type="InterPro" id="IPR026444">
    <property type="entry name" value="Secre_tail"/>
</dbReference>
<dbReference type="InterPro" id="IPR007466">
    <property type="entry name" value="Peptidyl-Arg-deiminase_porph"/>
</dbReference>
<evidence type="ECO:0000256" key="1">
    <source>
        <dbReference type="ARBA" id="ARBA00022729"/>
    </source>
</evidence>
<evidence type="ECO:0000256" key="2">
    <source>
        <dbReference type="ARBA" id="ARBA00022801"/>
    </source>
</evidence>
<reference evidence="5" key="1">
    <citation type="submission" date="2021-04" db="EMBL/GenBank/DDBJ databases">
        <authorList>
            <person name="Rodrigo-Torres L."/>
            <person name="Arahal R. D."/>
            <person name="Lucena T."/>
        </authorList>
    </citation>
    <scope>NUCLEOTIDE SEQUENCE</scope>
    <source>
        <strain evidence="5">AS29M-1</strain>
    </source>
</reference>
<dbReference type="SUPFAM" id="SSF55909">
    <property type="entry name" value="Pentein"/>
    <property type="match status" value="1"/>
</dbReference>
<dbReference type="Proteomes" id="UP000683507">
    <property type="component" value="Chromosome"/>
</dbReference>
<dbReference type="GO" id="GO:0009446">
    <property type="term" value="P:putrescine biosynthetic process"/>
    <property type="evidence" value="ECO:0007669"/>
    <property type="project" value="InterPro"/>
</dbReference>
<evidence type="ECO:0000259" key="4">
    <source>
        <dbReference type="Pfam" id="PF18962"/>
    </source>
</evidence>
<dbReference type="Gene3D" id="3.75.10.10">
    <property type="entry name" value="L-arginine/glycine Amidinotransferase, Chain A"/>
    <property type="match status" value="1"/>
</dbReference>
<accession>A0A916JKQ5</accession>
<dbReference type="PANTHER" id="PTHR31377">
    <property type="entry name" value="AGMATINE DEIMINASE-RELATED"/>
    <property type="match status" value="1"/>
</dbReference>
<evidence type="ECO:0000256" key="3">
    <source>
        <dbReference type="SAM" id="SignalP"/>
    </source>
</evidence>
<gene>
    <name evidence="5" type="ORF">CRYO30217_00360</name>
</gene>
<dbReference type="NCBIfam" id="TIGR04183">
    <property type="entry name" value="Por_Secre_tail"/>
    <property type="match status" value="1"/>
</dbReference>
<keyword evidence="1 3" id="KW-0732">Signal</keyword>
<dbReference type="AlphaFoldDB" id="A0A916JKQ5"/>